<dbReference type="EMBL" id="JAJNOR010000005">
    <property type="protein sequence ID" value="MCD2492727.1"/>
    <property type="molecule type" value="Genomic_DNA"/>
</dbReference>
<dbReference type="RefSeq" id="WP_231062613.1">
    <property type="nucleotide sequence ID" value="NZ_JAJNOR010000005.1"/>
</dbReference>
<dbReference type="Pfam" id="PF10543">
    <property type="entry name" value="ORF6N"/>
    <property type="match status" value="1"/>
</dbReference>
<gene>
    <name evidence="2" type="ORF">LQE92_08810</name>
</gene>
<keyword evidence="3" id="KW-1185">Reference proteome</keyword>
<name>A0AAP2RIQ8_9FIRM</name>
<dbReference type="InterPro" id="IPR018873">
    <property type="entry name" value="KilA-N_DNA-bd_domain"/>
</dbReference>
<accession>A0AAP2RIQ8</accession>
<evidence type="ECO:0000259" key="1">
    <source>
        <dbReference type="Pfam" id="PF10543"/>
    </source>
</evidence>
<dbReference type="Proteomes" id="UP001299265">
    <property type="component" value="Unassembled WGS sequence"/>
</dbReference>
<feature type="domain" description="KilA-N DNA-binding" evidence="1">
    <location>
        <begin position="15"/>
        <end position="95"/>
    </location>
</feature>
<sequence>MQSLIVTVNNQDMTVKEFRGQRVVTFKDVDMVHNRPEGTAGRNFRENKERFIAGEDYFRICPDEIRRNKIMGISSKVQQDMVFLTESGYLMLAKSFTDDLAWQVQRQLVKSYFKVKEQKESKQDRTEIMMMNARSRMAQTYMKLAQVDTLSSTYKNVLVSKASEVLAGEPIIPLPAIEQKKAYSAKDIGIMFGISANKVGRIANQHRLKTAPFGEYRRDKSQHSAHECDTWVYFDTVIPEFERILGIEVA</sequence>
<protein>
    <submittedName>
        <fullName evidence="2">ORF6N domain-containing protein</fullName>
    </submittedName>
</protein>
<dbReference type="AlphaFoldDB" id="A0AAP2RIQ8"/>
<reference evidence="2 3" key="1">
    <citation type="submission" date="2021-11" db="EMBL/GenBank/DDBJ databases">
        <title>Lacrimispora sp. nov. NSJ-141 isolated from human feces.</title>
        <authorList>
            <person name="Abdugheni R."/>
        </authorList>
    </citation>
    <scope>NUCLEOTIDE SEQUENCE [LARGE SCALE GENOMIC DNA]</scope>
    <source>
        <strain evidence="2 3">NSJ-141</strain>
    </source>
</reference>
<proteinExistence type="predicted"/>
<evidence type="ECO:0000313" key="3">
    <source>
        <dbReference type="Proteomes" id="UP001299265"/>
    </source>
</evidence>
<comment type="caution">
    <text evidence="2">The sequence shown here is derived from an EMBL/GenBank/DDBJ whole genome shotgun (WGS) entry which is preliminary data.</text>
</comment>
<evidence type="ECO:0000313" key="2">
    <source>
        <dbReference type="EMBL" id="MCD2492727.1"/>
    </source>
</evidence>
<organism evidence="2 3">
    <name type="scientific">Lientehia hominis</name>
    <dbReference type="NCBI Taxonomy" id="2897778"/>
    <lineage>
        <taxon>Bacteria</taxon>
        <taxon>Bacillati</taxon>
        <taxon>Bacillota</taxon>
        <taxon>Clostridia</taxon>
        <taxon>Lachnospirales</taxon>
        <taxon>Lachnospiraceae</taxon>
        <taxon>Lientehia</taxon>
    </lineage>
</organism>